<feature type="transmembrane region" description="Helical" evidence="8">
    <location>
        <begin position="261"/>
        <end position="281"/>
    </location>
</feature>
<dbReference type="PIRSF" id="PIRSF002744">
    <property type="entry name" value="Pur-cyt_permease"/>
    <property type="match status" value="1"/>
</dbReference>
<feature type="transmembrane region" description="Helical" evidence="8">
    <location>
        <begin position="408"/>
        <end position="431"/>
    </location>
</feature>
<dbReference type="RefSeq" id="XP_070920123.1">
    <property type="nucleotide sequence ID" value="XM_071064022.1"/>
</dbReference>
<comment type="similarity">
    <text evidence="2 7">Belongs to the purine-cytosine permease (2.A.39) family.</text>
</comment>
<keyword evidence="3 7" id="KW-0813">Transport</keyword>
<evidence type="ECO:0000256" key="1">
    <source>
        <dbReference type="ARBA" id="ARBA00004141"/>
    </source>
</evidence>
<sequence>MTSTNDGDVKKQLYTTPEIVTALTDGASDGPPSQVIAGPQLQVPSILTRLNARLESLHGFEARGIARVLPSERHPASTMADAQVFILWFGANISVNNLAIALLGPLVFHLGFLDSALCAVFGALLGSLSTAYMSIWGPVSGNRTMVVLRYFMGYWPSKLPTFLNVILMVGYITLSFIIAGQMFSAVSGGSLTIAVGIVVVSLVCWVVAVFGIKIFHQYERFAGIPQLLVLFALIGCAGPYFDASSQSQGEAPAIAANRLSFLSLCLYAPNSWAAAASDYYVYYPESTPRRKVFLLSFFGLWMSFSFVYLLGIGLATGVTNHASWAEANTISTGALIVAGFAPLRGFGLFCSVIVALGVIANSVPGTYSAALGFQVLGRYAKVVPRWLWVSVVIVLQMVLALAGREVLFILFQNFLALMGYWVEFMIVIVALEHAIFRRSKGFDWSRWEDKSYLPVGWAASASFLLGWLGAVLGMYQIWYVGPLAMLSGGADVGVWVGCGFALVTFPPLRWLELVVVGR</sequence>
<organism evidence="9 10">
    <name type="scientific">Madurella fahalii</name>
    <dbReference type="NCBI Taxonomy" id="1157608"/>
    <lineage>
        <taxon>Eukaryota</taxon>
        <taxon>Fungi</taxon>
        <taxon>Dikarya</taxon>
        <taxon>Ascomycota</taxon>
        <taxon>Pezizomycotina</taxon>
        <taxon>Sordariomycetes</taxon>
        <taxon>Sordariomycetidae</taxon>
        <taxon>Sordariales</taxon>
        <taxon>Sordariales incertae sedis</taxon>
        <taxon>Madurella</taxon>
    </lineage>
</organism>
<dbReference type="PANTHER" id="PTHR31806">
    <property type="entry name" value="PURINE-CYTOSINE PERMEASE FCY2-RELATED"/>
    <property type="match status" value="1"/>
</dbReference>
<dbReference type="PANTHER" id="PTHR31806:SF8">
    <property type="entry name" value="TRANSPORTER, PUTATIVE (AFU_ORTHOLOGUE AFUA_2G03000)-RELATED"/>
    <property type="match status" value="1"/>
</dbReference>
<name>A0ABQ0GKW1_9PEZI</name>
<evidence type="ECO:0000313" key="10">
    <source>
        <dbReference type="Proteomes" id="UP001628179"/>
    </source>
</evidence>
<feature type="transmembrane region" description="Helical" evidence="8">
    <location>
        <begin position="85"/>
        <end position="108"/>
    </location>
</feature>
<protein>
    <submittedName>
        <fullName evidence="9">Vitamin B6 transporter</fullName>
    </submittedName>
</protein>
<accession>A0ABQ0GKW1</accession>
<reference evidence="9 10" key="1">
    <citation type="submission" date="2024-09" db="EMBL/GenBank/DDBJ databases">
        <title>Itraconazole resistance in Madurella fahalii resulting from another homologue of gene encoding cytochrome P450 14-alpha sterol demethylase (CYP51).</title>
        <authorList>
            <person name="Yoshioka I."/>
            <person name="Fahal A.H."/>
            <person name="Kaneko S."/>
            <person name="Yaguchi T."/>
        </authorList>
    </citation>
    <scope>NUCLEOTIDE SEQUENCE [LARGE SCALE GENOMIC DNA]</scope>
    <source>
        <strain evidence="9 10">IFM 68171</strain>
    </source>
</reference>
<dbReference type="InterPro" id="IPR001248">
    <property type="entry name" value="Pur-cyt_permease"/>
</dbReference>
<feature type="transmembrane region" description="Helical" evidence="8">
    <location>
        <begin position="492"/>
        <end position="511"/>
    </location>
</feature>
<comment type="subcellular location">
    <subcellularLocation>
        <location evidence="1">Membrane</location>
        <topology evidence="1">Multi-pass membrane protein</topology>
    </subcellularLocation>
</comment>
<evidence type="ECO:0000256" key="2">
    <source>
        <dbReference type="ARBA" id="ARBA00008974"/>
    </source>
</evidence>
<evidence type="ECO:0000256" key="3">
    <source>
        <dbReference type="ARBA" id="ARBA00022448"/>
    </source>
</evidence>
<dbReference type="Gene3D" id="1.10.4160.10">
    <property type="entry name" value="Hydantoin permease"/>
    <property type="match status" value="1"/>
</dbReference>
<evidence type="ECO:0000256" key="8">
    <source>
        <dbReference type="SAM" id="Phobius"/>
    </source>
</evidence>
<feature type="transmembrane region" description="Helical" evidence="8">
    <location>
        <begin position="382"/>
        <end position="402"/>
    </location>
</feature>
<keyword evidence="5 8" id="KW-1133">Transmembrane helix</keyword>
<dbReference type="Pfam" id="PF02133">
    <property type="entry name" value="Transp_cyt_pur"/>
    <property type="match status" value="1"/>
</dbReference>
<feature type="transmembrane region" description="Helical" evidence="8">
    <location>
        <begin position="293"/>
        <end position="315"/>
    </location>
</feature>
<feature type="transmembrane region" description="Helical" evidence="8">
    <location>
        <begin position="452"/>
        <end position="480"/>
    </location>
</feature>
<proteinExistence type="inferred from homology"/>
<keyword evidence="4 8" id="KW-0812">Transmembrane</keyword>
<evidence type="ECO:0000256" key="5">
    <source>
        <dbReference type="ARBA" id="ARBA00022989"/>
    </source>
</evidence>
<keyword evidence="10" id="KW-1185">Reference proteome</keyword>
<feature type="transmembrane region" description="Helical" evidence="8">
    <location>
        <begin position="335"/>
        <end position="361"/>
    </location>
</feature>
<evidence type="ECO:0000256" key="4">
    <source>
        <dbReference type="ARBA" id="ARBA00022692"/>
    </source>
</evidence>
<evidence type="ECO:0000256" key="7">
    <source>
        <dbReference type="PIRNR" id="PIRNR002744"/>
    </source>
</evidence>
<feature type="transmembrane region" description="Helical" evidence="8">
    <location>
        <begin position="159"/>
        <end position="179"/>
    </location>
</feature>
<gene>
    <name evidence="9" type="primary">TPN1</name>
    <name evidence="9" type="ORF">MFIFM68171_08602</name>
</gene>
<feature type="transmembrane region" description="Helical" evidence="8">
    <location>
        <begin position="224"/>
        <end position="241"/>
    </location>
</feature>
<dbReference type="GeneID" id="98179345"/>
<dbReference type="InterPro" id="IPR026030">
    <property type="entry name" value="Pur-cyt_permease_Fcy2/21/22"/>
</dbReference>
<feature type="transmembrane region" description="Helical" evidence="8">
    <location>
        <begin position="120"/>
        <end position="139"/>
    </location>
</feature>
<comment type="caution">
    <text evidence="9">The sequence shown here is derived from an EMBL/GenBank/DDBJ whole genome shotgun (WGS) entry which is preliminary data.</text>
</comment>
<keyword evidence="6 7" id="KW-0472">Membrane</keyword>
<evidence type="ECO:0000313" key="9">
    <source>
        <dbReference type="EMBL" id="GAB1318392.1"/>
    </source>
</evidence>
<dbReference type="Proteomes" id="UP001628179">
    <property type="component" value="Unassembled WGS sequence"/>
</dbReference>
<feature type="transmembrane region" description="Helical" evidence="8">
    <location>
        <begin position="191"/>
        <end position="212"/>
    </location>
</feature>
<dbReference type="EMBL" id="BAAFSV010000005">
    <property type="protein sequence ID" value="GAB1318392.1"/>
    <property type="molecule type" value="Genomic_DNA"/>
</dbReference>
<evidence type="ECO:0000256" key="6">
    <source>
        <dbReference type="ARBA" id="ARBA00023136"/>
    </source>
</evidence>